<dbReference type="InterPro" id="IPR024087">
    <property type="entry name" value="Creatininase-like_sf"/>
</dbReference>
<comment type="cofactor">
    <cofactor evidence="1">
        <name>Zn(2+)</name>
        <dbReference type="ChEBI" id="CHEBI:29105"/>
    </cofactor>
</comment>
<dbReference type="SUPFAM" id="SSF102215">
    <property type="entry name" value="Creatininase"/>
    <property type="match status" value="1"/>
</dbReference>
<dbReference type="Proteomes" id="UP000298602">
    <property type="component" value="Chromosome"/>
</dbReference>
<evidence type="ECO:0000256" key="1">
    <source>
        <dbReference type="ARBA" id="ARBA00001947"/>
    </source>
</evidence>
<keyword evidence="3" id="KW-0378">Hydrolase</keyword>
<evidence type="ECO:0000256" key="5">
    <source>
        <dbReference type="ARBA" id="ARBA00024029"/>
    </source>
</evidence>
<dbReference type="RefSeq" id="WP_137424530.1">
    <property type="nucleotide sequence ID" value="NZ_CP040098.1"/>
</dbReference>
<dbReference type="Pfam" id="PF02633">
    <property type="entry name" value="Creatininase"/>
    <property type="match status" value="1"/>
</dbReference>
<reference evidence="6 7" key="1">
    <citation type="submission" date="2019-05" db="EMBL/GenBank/DDBJ databases">
        <title>The Complete Genome Sequence of the n-alkane-degrading Desulfoglaeba alkanexedens ALDC reveals multiple alkylsuccinate synthase gene clusters.</title>
        <authorList>
            <person name="Callaghan A.V."/>
            <person name="Davidova I.A."/>
            <person name="Duncan K.E."/>
            <person name="Morris B."/>
            <person name="McInerney M.J."/>
        </authorList>
    </citation>
    <scope>NUCLEOTIDE SEQUENCE [LARGE SCALE GENOMIC DNA]</scope>
    <source>
        <strain evidence="6 7">ALDC</strain>
    </source>
</reference>
<evidence type="ECO:0000256" key="4">
    <source>
        <dbReference type="ARBA" id="ARBA00022833"/>
    </source>
</evidence>
<keyword evidence="4" id="KW-0862">Zinc</keyword>
<name>A0A4P8L3F8_9BACT</name>
<dbReference type="GO" id="GO:0016811">
    <property type="term" value="F:hydrolase activity, acting on carbon-nitrogen (but not peptide) bonds, in linear amides"/>
    <property type="evidence" value="ECO:0007669"/>
    <property type="project" value="TreeGrafter"/>
</dbReference>
<comment type="similarity">
    <text evidence="5">Belongs to the creatininase superfamily.</text>
</comment>
<dbReference type="EMBL" id="CP040098">
    <property type="protein sequence ID" value="QCQ22390.1"/>
    <property type="molecule type" value="Genomic_DNA"/>
</dbReference>
<reference evidence="6 7" key="2">
    <citation type="submission" date="2019-05" db="EMBL/GenBank/DDBJ databases">
        <authorList>
            <person name="Suflita J.M."/>
            <person name="Marks C.R."/>
        </authorList>
    </citation>
    <scope>NUCLEOTIDE SEQUENCE [LARGE SCALE GENOMIC DNA]</scope>
    <source>
        <strain evidence="6 7">ALDC</strain>
    </source>
</reference>
<dbReference type="PANTHER" id="PTHR35005:SF1">
    <property type="entry name" value="2-AMINO-5-FORMYLAMINO-6-RIBOSYLAMINOPYRIMIDIN-4(3H)-ONE 5'-MONOPHOSPHATE DEFORMYLASE"/>
    <property type="match status" value="1"/>
</dbReference>
<evidence type="ECO:0000313" key="7">
    <source>
        <dbReference type="Proteomes" id="UP000298602"/>
    </source>
</evidence>
<dbReference type="OrthoDB" id="9801445at2"/>
<evidence type="ECO:0000313" key="6">
    <source>
        <dbReference type="EMBL" id="QCQ22390.1"/>
    </source>
</evidence>
<evidence type="ECO:0000256" key="2">
    <source>
        <dbReference type="ARBA" id="ARBA00022723"/>
    </source>
</evidence>
<dbReference type="PANTHER" id="PTHR35005">
    <property type="entry name" value="3-DEHYDRO-SCYLLO-INOSOSE HYDROLASE"/>
    <property type="match status" value="1"/>
</dbReference>
<gene>
    <name evidence="6" type="ORF">FDQ92_09590</name>
</gene>
<dbReference type="InterPro" id="IPR003785">
    <property type="entry name" value="Creatininase/forma_Hydrolase"/>
</dbReference>
<keyword evidence="7" id="KW-1185">Reference proteome</keyword>
<accession>A0A4P8L3F8</accession>
<dbReference type="KEGG" id="dax:FDQ92_09590"/>
<keyword evidence="2" id="KW-0479">Metal-binding</keyword>
<protein>
    <submittedName>
        <fullName evidence="6">Creatininase family protein</fullName>
    </submittedName>
</protein>
<dbReference type="GO" id="GO:0046872">
    <property type="term" value="F:metal ion binding"/>
    <property type="evidence" value="ECO:0007669"/>
    <property type="project" value="UniProtKB-KW"/>
</dbReference>
<evidence type="ECO:0000256" key="3">
    <source>
        <dbReference type="ARBA" id="ARBA00022801"/>
    </source>
</evidence>
<sequence>MHVLEDITMVRFETERQSVRTIIIPCGSLEEHGPHLPLGTDTFHAVALAREASRKASVWVAPPLWYGVCRSSSEHPGTVGIRSRTLHRLLKDVIRGFYAQGIRRFVVLSGHAGGTHMATLLDAAEESMAELPESAFAVLSVLDLGKEAWRGVQATPGDSHAGEVETSLMLHLHPDRVQGSAPEEYPSFPPHLLVRNKRAFWAHGVWGNPALASAEKGRTLMERSTDALVELIRRLEAWREPSGNGADGGDPLV</sequence>
<dbReference type="Gene3D" id="3.40.50.10310">
    <property type="entry name" value="Creatininase"/>
    <property type="match status" value="1"/>
</dbReference>
<dbReference type="AlphaFoldDB" id="A0A4P8L3F8"/>
<dbReference type="GO" id="GO:0009231">
    <property type="term" value="P:riboflavin biosynthetic process"/>
    <property type="evidence" value="ECO:0007669"/>
    <property type="project" value="TreeGrafter"/>
</dbReference>
<proteinExistence type="inferred from homology"/>
<organism evidence="6 7">
    <name type="scientific">Desulfoglaeba alkanexedens ALDC</name>
    <dbReference type="NCBI Taxonomy" id="980445"/>
    <lineage>
        <taxon>Bacteria</taxon>
        <taxon>Pseudomonadati</taxon>
        <taxon>Thermodesulfobacteriota</taxon>
        <taxon>Syntrophobacteria</taxon>
        <taxon>Syntrophobacterales</taxon>
        <taxon>Syntrophobacteraceae</taxon>
        <taxon>Desulfoglaeba</taxon>
    </lineage>
</organism>